<protein>
    <submittedName>
        <fullName evidence="1">Uncharacterized protein</fullName>
    </submittedName>
</protein>
<name>A0ACC1HHA9_9FUNG</name>
<sequence>MGRTLGIASSSGRSTPRSLTGSGVASTSASAGPTSRHRATPANHSTLPPIPPLSAASLFSPSDKSPDAEAFPGSPTPAIFVTDGDHVDDLTGQPPNAPPSPDYAKQGPLLPDHKPAGLDLSSGLDEGPSSSRKPAPSKRLQGKKIANSRPYESPNGSEAGGSLSEMAGYINDPLSDSLQQALLQNIDSLQTQLREKDDEIYNLRRKLTLRSPRVLSPSPESRDDERDSNCRGPRIPGSPDCGELRAQRLLEVMARFDLFKREVEDNMQYLRGLPYPIVPESGVSPKLGSRVVSTARTPYRRRTNAAELAMDSFARPDDANRRVTLGDGEVRSLSSNDDPFGSQSSKGAATPRRTSANFASGGGILIDPKLGDDLGPAASAECGDWSEVIAKFALAISHGETILSQARHLQLKLSEKEEDAERMRAAMEEVNKRQEIEIKRLKRANEQQQGLSSDIYDLHGEKQRLEQLLDEQKANLTKAMSETNRLQRQLSQAQ</sequence>
<evidence type="ECO:0000313" key="2">
    <source>
        <dbReference type="Proteomes" id="UP001145114"/>
    </source>
</evidence>
<gene>
    <name evidence="1" type="ORF">EV182_005507</name>
</gene>
<keyword evidence="2" id="KW-1185">Reference proteome</keyword>
<comment type="caution">
    <text evidence="1">The sequence shown here is derived from an EMBL/GenBank/DDBJ whole genome shotgun (WGS) entry which is preliminary data.</text>
</comment>
<dbReference type="Proteomes" id="UP001145114">
    <property type="component" value="Unassembled WGS sequence"/>
</dbReference>
<accession>A0ACC1HHA9</accession>
<evidence type="ECO:0000313" key="1">
    <source>
        <dbReference type="EMBL" id="KAJ1673299.1"/>
    </source>
</evidence>
<dbReference type="EMBL" id="JAMZIH010007131">
    <property type="protein sequence ID" value="KAJ1673299.1"/>
    <property type="molecule type" value="Genomic_DNA"/>
</dbReference>
<organism evidence="1 2">
    <name type="scientific">Spiromyces aspiralis</name>
    <dbReference type="NCBI Taxonomy" id="68401"/>
    <lineage>
        <taxon>Eukaryota</taxon>
        <taxon>Fungi</taxon>
        <taxon>Fungi incertae sedis</taxon>
        <taxon>Zoopagomycota</taxon>
        <taxon>Kickxellomycotina</taxon>
        <taxon>Kickxellomycetes</taxon>
        <taxon>Kickxellales</taxon>
        <taxon>Kickxellaceae</taxon>
        <taxon>Spiromyces</taxon>
    </lineage>
</organism>
<feature type="non-terminal residue" evidence="1">
    <location>
        <position position="494"/>
    </location>
</feature>
<reference evidence="1" key="1">
    <citation type="submission" date="2022-06" db="EMBL/GenBank/DDBJ databases">
        <title>Phylogenomic reconstructions and comparative analyses of Kickxellomycotina fungi.</title>
        <authorList>
            <person name="Reynolds N.K."/>
            <person name="Stajich J.E."/>
            <person name="Barry K."/>
            <person name="Grigoriev I.V."/>
            <person name="Crous P."/>
            <person name="Smith M.E."/>
        </authorList>
    </citation>
    <scope>NUCLEOTIDE SEQUENCE</scope>
    <source>
        <strain evidence="1">RSA 2271</strain>
    </source>
</reference>
<proteinExistence type="predicted"/>